<organism evidence="4 6">
    <name type="scientific">Leptospira bouyouniensis</name>
    <dbReference type="NCBI Taxonomy" id="2484911"/>
    <lineage>
        <taxon>Bacteria</taxon>
        <taxon>Pseudomonadati</taxon>
        <taxon>Spirochaetota</taxon>
        <taxon>Spirochaetia</taxon>
        <taxon>Leptospirales</taxon>
        <taxon>Leptospiraceae</taxon>
        <taxon>Leptospira</taxon>
    </lineage>
</organism>
<dbReference type="Gene3D" id="2.160.10.10">
    <property type="entry name" value="Hexapeptide repeat proteins"/>
    <property type="match status" value="1"/>
</dbReference>
<evidence type="ECO:0000256" key="2">
    <source>
        <dbReference type="ARBA" id="ARBA00022679"/>
    </source>
</evidence>
<dbReference type="Proteomes" id="UP000297617">
    <property type="component" value="Unassembled WGS sequence"/>
</dbReference>
<dbReference type="PANTHER" id="PTHR23416:SF23">
    <property type="entry name" value="ACETYLTRANSFERASE C18B11.09C-RELATED"/>
    <property type="match status" value="1"/>
</dbReference>
<dbReference type="SUPFAM" id="SSF51161">
    <property type="entry name" value="Trimeric LpxA-like enzymes"/>
    <property type="match status" value="1"/>
</dbReference>
<dbReference type="EMBL" id="RQFD01000015">
    <property type="protein sequence ID" value="TGK48604.1"/>
    <property type="molecule type" value="Genomic_DNA"/>
</dbReference>
<sequence length="217" mass="23518">MLQKIFRILANISYWRIKPLRFNLRLDIDNEASLNLNQSSHLPCPLYVSKGAILQVGENFRIAKDGIITVRDVGSKITINDHVSIGANCSLAVSSGFHLNIGKGTSIHSNAIFSGAINIGEDCLFGPSVTLLSTTHNIDGRQKIRELDAIYYKEHGHSKNGPIEIGDDCWLGVNSVILPGVKLGKGCVVGANSVVTKNFPDYSIVGGVPAKLLKKRI</sequence>
<reference evidence="3" key="1">
    <citation type="submission" date="2018-10" db="EMBL/GenBank/DDBJ databases">
        <authorList>
            <person name="Vincent A.T."/>
            <person name="Schiettekatte O."/>
            <person name="Bourhy P."/>
            <person name="Veyrier F.J."/>
            <person name="Picardeau M."/>
        </authorList>
    </citation>
    <scope>NUCLEOTIDE SEQUENCE</scope>
    <source>
        <strain evidence="3">201800295</strain>
    </source>
</reference>
<reference evidence="4 6" key="2">
    <citation type="journal article" date="2019" name="PLoS Negl. Trop. Dis.">
        <title>Revisiting the worldwide diversity of Leptospira species in the environment.</title>
        <authorList>
            <person name="Vincent A.T."/>
            <person name="Schiettekatte O."/>
            <person name="Bourhy P."/>
            <person name="Veyrier F.J."/>
            <person name="Picardeau M."/>
        </authorList>
    </citation>
    <scope>NUCLEOTIDE SEQUENCE [LARGE SCALE GENOMIC DNA]</scope>
    <source>
        <strain evidence="4 6">201800273</strain>
        <strain evidence="3">201800295</strain>
    </source>
</reference>
<evidence type="ECO:0000313" key="3">
    <source>
        <dbReference type="EMBL" id="TGK48604.1"/>
    </source>
</evidence>
<keyword evidence="2 4" id="KW-0808">Transferase</keyword>
<dbReference type="AlphaFoldDB" id="A0A7I0HMN4"/>
<dbReference type="CDD" id="cd04647">
    <property type="entry name" value="LbH_MAT_like"/>
    <property type="match status" value="1"/>
</dbReference>
<keyword evidence="4" id="KW-0012">Acyltransferase</keyword>
<dbReference type="PANTHER" id="PTHR23416">
    <property type="entry name" value="SIALIC ACID SYNTHASE-RELATED"/>
    <property type="match status" value="1"/>
</dbReference>
<evidence type="ECO:0000313" key="5">
    <source>
        <dbReference type="Proteomes" id="UP000297617"/>
    </source>
</evidence>
<keyword evidence="5" id="KW-1185">Reference proteome</keyword>
<comment type="similarity">
    <text evidence="1">Belongs to the transferase hexapeptide repeat family.</text>
</comment>
<dbReference type="InterPro" id="IPR051159">
    <property type="entry name" value="Hexapeptide_acetyltransf"/>
</dbReference>
<dbReference type="EMBL" id="RQFT01000015">
    <property type="protein sequence ID" value="TGL02310.1"/>
    <property type="molecule type" value="Genomic_DNA"/>
</dbReference>
<comment type="caution">
    <text evidence="4">The sequence shown here is derived from an EMBL/GenBank/DDBJ whole genome shotgun (WGS) entry which is preliminary data.</text>
</comment>
<dbReference type="GO" id="GO:0008374">
    <property type="term" value="F:O-acyltransferase activity"/>
    <property type="evidence" value="ECO:0007669"/>
    <property type="project" value="TreeGrafter"/>
</dbReference>
<dbReference type="InterPro" id="IPR011004">
    <property type="entry name" value="Trimer_LpxA-like_sf"/>
</dbReference>
<evidence type="ECO:0000313" key="6">
    <source>
        <dbReference type="Proteomes" id="UP000297641"/>
    </source>
</evidence>
<dbReference type="Pfam" id="PF14602">
    <property type="entry name" value="Hexapep_2"/>
    <property type="match status" value="1"/>
</dbReference>
<evidence type="ECO:0000256" key="1">
    <source>
        <dbReference type="ARBA" id="ARBA00007274"/>
    </source>
</evidence>
<name>A0A7I0HMN4_9LEPT</name>
<dbReference type="RefSeq" id="WP_135754317.1">
    <property type="nucleotide sequence ID" value="NZ_RQFD01000015.1"/>
</dbReference>
<gene>
    <name evidence="3" type="ORF">EHQ10_12920</name>
    <name evidence="4" type="ORF">EHQ43_18300</name>
</gene>
<evidence type="ECO:0000313" key="4">
    <source>
        <dbReference type="EMBL" id="TGL02310.1"/>
    </source>
</evidence>
<proteinExistence type="inferred from homology"/>
<accession>A0A7I0HMN4</accession>
<dbReference type="Proteomes" id="UP000297641">
    <property type="component" value="Unassembled WGS sequence"/>
</dbReference>
<dbReference type="InterPro" id="IPR001451">
    <property type="entry name" value="Hexapep"/>
</dbReference>
<protein>
    <submittedName>
        <fullName evidence="4">Acyltransferase</fullName>
    </submittedName>
</protein>